<feature type="chain" id="PRO_5046098831" evidence="1">
    <location>
        <begin position="29"/>
        <end position="282"/>
    </location>
</feature>
<keyword evidence="1" id="KW-0732">Signal</keyword>
<reference evidence="3 4" key="1">
    <citation type="submission" date="2024-04" db="EMBL/GenBank/DDBJ databases">
        <authorList>
            <person name="Cremers G."/>
        </authorList>
    </citation>
    <scope>NUCLEOTIDE SEQUENCE [LARGE SCALE GENOMIC DNA]</scope>
    <source>
        <strain evidence="3">MeCH1-AG</strain>
    </source>
</reference>
<evidence type="ECO:0000259" key="2">
    <source>
        <dbReference type="Pfam" id="PF07589"/>
    </source>
</evidence>
<evidence type="ECO:0000256" key="1">
    <source>
        <dbReference type="SAM" id="SignalP"/>
    </source>
</evidence>
<protein>
    <submittedName>
        <fullName evidence="3">PEP-CTERM protein-sorting domain-containing protein</fullName>
    </submittedName>
</protein>
<name>A0ABP1CA71_9GAMM</name>
<accession>A0ABP1CA71</accession>
<proteinExistence type="predicted"/>
<dbReference type="RefSeq" id="WP_348757338.1">
    <property type="nucleotide sequence ID" value="NZ_OZ026884.1"/>
</dbReference>
<sequence length="282" mass="28908">MNNNGNPGKRSIAAALGAVLMGGGAVHAATFSTPDGVLPDFVGFDWHANGAAWVRGFDLTSSSPAGATDTFTLTYQAYAGSILNTNGPHLYAPPNPTGTYDITTFSTLQETATCLNNGCTSISISITGPATWDVYLNDFSKGDPKVDPAAGTGFVSGTKILSGVWNSENSTFFASGLANVPGSTGTGSAFLDGTVTYTNTAYIDPSLLNSNFQASLQFPGQTNIFTRPAAFNGVATGPDTATDFVLQADGSQQFGGIPEPGTLALLGLGAAGLAAQRRRKKV</sequence>
<keyword evidence="4" id="KW-1185">Reference proteome</keyword>
<dbReference type="InterPro" id="IPR013424">
    <property type="entry name" value="Ice-binding_C"/>
</dbReference>
<dbReference type="NCBIfam" id="NF033554">
    <property type="entry name" value="floc_PepA"/>
    <property type="match status" value="1"/>
</dbReference>
<gene>
    <name evidence="3" type="ORF">MECH1_V1_1996</name>
</gene>
<feature type="signal peptide" evidence="1">
    <location>
        <begin position="1"/>
        <end position="28"/>
    </location>
</feature>
<organism evidence="3 4">
    <name type="scientific">Candidatus Methylocalor cossyra</name>
    <dbReference type="NCBI Taxonomy" id="3108543"/>
    <lineage>
        <taxon>Bacteria</taxon>
        <taxon>Pseudomonadati</taxon>
        <taxon>Pseudomonadota</taxon>
        <taxon>Gammaproteobacteria</taxon>
        <taxon>Methylococcales</taxon>
        <taxon>Methylococcaceae</taxon>
        <taxon>Candidatus Methylocalor</taxon>
    </lineage>
</organism>
<dbReference type="Pfam" id="PF07589">
    <property type="entry name" value="PEP-CTERM"/>
    <property type="match status" value="1"/>
</dbReference>
<dbReference type="Proteomes" id="UP001497493">
    <property type="component" value="Chromosome"/>
</dbReference>
<feature type="domain" description="Ice-binding protein C-terminal" evidence="2">
    <location>
        <begin position="257"/>
        <end position="278"/>
    </location>
</feature>
<evidence type="ECO:0000313" key="3">
    <source>
        <dbReference type="EMBL" id="CAL1240772.1"/>
    </source>
</evidence>
<dbReference type="EMBL" id="OZ026884">
    <property type="protein sequence ID" value="CAL1240772.1"/>
    <property type="molecule type" value="Genomic_DNA"/>
</dbReference>
<dbReference type="NCBIfam" id="TIGR02595">
    <property type="entry name" value="PEP_CTERM"/>
    <property type="match status" value="1"/>
</dbReference>
<evidence type="ECO:0000313" key="4">
    <source>
        <dbReference type="Proteomes" id="UP001497493"/>
    </source>
</evidence>